<feature type="compositionally biased region" description="Polar residues" evidence="1">
    <location>
        <begin position="88"/>
        <end position="106"/>
    </location>
</feature>
<gene>
    <name evidence="3" type="ORF">FIBSPDRAFT_353346</name>
</gene>
<name>A0A166PQZ4_9AGAM</name>
<sequence>MSVGRQLHAAGTSAISVLPISTHGLQMVTAGPGTPISQRPASPMLPHPTSWSSQKSGPPAEPIKISSPIPPPRQLTPPPIATPGGTPSRSGSPKNGPSILPMSTSTVQRWKRGVKVSTEFNHCLVGPYNFEFKDNPPPEGWAACHHPEGALYFFHAEKRVFTDVFMHDPAKAAMVNEAASRILNHIHRDGLDEEVLPEDCDLVIELVERGSETVVGYYFADHASRLLFWMEEFDAWIICREITCVVSFSHLRLEIESQYWTHYELYPNCRGYTTELRDEVRGLLLHAATDQITSVTSTALWTKEENLALLTIIEKLQVDHPTNQVCAGAIVGRVMRNLKHMQFIMLYGQYGARLDCDQSVHGIVVHSHSWYLKSIEPFLFWGAAVHLVSLEKIWVDRTIHIVAFRRFIGKLNEEWQDFIIVATVLLNANMAFLSIQSVDNGGFTVMNRSAAQIVSYISIVTSLGSALLSLLLLRQNRSKGRLSADVVAKFLGNVTCMTRGLENLAILYALPYALLMWSTLTFLVAFALDCFVRASVITRVPVGSVLALCISLVIRFFIAAWLCEFDRIRRLRDMRQRLRERALAVFGMVFGGSGDGGGDKQGGEDERKESGETATACGTAPTTLQDKRKHSRSSSWMPRIFVRGATVDDLNLSTMAPHVETNEEV</sequence>
<organism evidence="3 4">
    <name type="scientific">Athelia psychrophila</name>
    <dbReference type="NCBI Taxonomy" id="1759441"/>
    <lineage>
        <taxon>Eukaryota</taxon>
        <taxon>Fungi</taxon>
        <taxon>Dikarya</taxon>
        <taxon>Basidiomycota</taxon>
        <taxon>Agaricomycotina</taxon>
        <taxon>Agaricomycetes</taxon>
        <taxon>Agaricomycetidae</taxon>
        <taxon>Atheliales</taxon>
        <taxon>Atheliaceae</taxon>
        <taxon>Athelia</taxon>
    </lineage>
</organism>
<feature type="transmembrane region" description="Helical" evidence="2">
    <location>
        <begin position="453"/>
        <end position="473"/>
    </location>
</feature>
<feature type="compositionally biased region" description="Basic and acidic residues" evidence="1">
    <location>
        <begin position="597"/>
        <end position="611"/>
    </location>
</feature>
<evidence type="ECO:0000256" key="1">
    <source>
        <dbReference type="SAM" id="MobiDB-lite"/>
    </source>
</evidence>
<evidence type="ECO:0000256" key="2">
    <source>
        <dbReference type="SAM" id="Phobius"/>
    </source>
</evidence>
<keyword evidence="4" id="KW-1185">Reference proteome</keyword>
<reference evidence="3 4" key="1">
    <citation type="journal article" date="2016" name="Mol. Biol. Evol.">
        <title>Comparative Genomics of Early-Diverging Mushroom-Forming Fungi Provides Insights into the Origins of Lignocellulose Decay Capabilities.</title>
        <authorList>
            <person name="Nagy L.G."/>
            <person name="Riley R."/>
            <person name="Tritt A."/>
            <person name="Adam C."/>
            <person name="Daum C."/>
            <person name="Floudas D."/>
            <person name="Sun H."/>
            <person name="Yadav J.S."/>
            <person name="Pangilinan J."/>
            <person name="Larsson K.H."/>
            <person name="Matsuura K."/>
            <person name="Barry K."/>
            <person name="Labutti K."/>
            <person name="Kuo R."/>
            <person name="Ohm R.A."/>
            <person name="Bhattacharya S.S."/>
            <person name="Shirouzu T."/>
            <person name="Yoshinaga Y."/>
            <person name="Martin F.M."/>
            <person name="Grigoriev I.V."/>
            <person name="Hibbett D.S."/>
        </authorList>
    </citation>
    <scope>NUCLEOTIDE SEQUENCE [LARGE SCALE GENOMIC DNA]</scope>
    <source>
        <strain evidence="3 4">CBS 109695</strain>
    </source>
</reference>
<protein>
    <recommendedName>
        <fullName evidence="5">WW domain-containing protein</fullName>
    </recommendedName>
</protein>
<keyword evidence="2" id="KW-1133">Transmembrane helix</keyword>
<keyword evidence="2" id="KW-0812">Transmembrane</keyword>
<evidence type="ECO:0008006" key="5">
    <source>
        <dbReference type="Google" id="ProtNLM"/>
    </source>
</evidence>
<dbReference type="OrthoDB" id="2657661at2759"/>
<dbReference type="Proteomes" id="UP000076532">
    <property type="component" value="Unassembled WGS sequence"/>
</dbReference>
<accession>A0A166PQZ4</accession>
<evidence type="ECO:0000313" key="4">
    <source>
        <dbReference type="Proteomes" id="UP000076532"/>
    </source>
</evidence>
<keyword evidence="2" id="KW-0472">Membrane</keyword>
<feature type="compositionally biased region" description="Pro residues" evidence="1">
    <location>
        <begin position="68"/>
        <end position="81"/>
    </location>
</feature>
<feature type="region of interest" description="Disordered" evidence="1">
    <location>
        <begin position="594"/>
        <end position="634"/>
    </location>
</feature>
<feature type="transmembrane region" description="Helical" evidence="2">
    <location>
        <begin position="505"/>
        <end position="528"/>
    </location>
</feature>
<feature type="region of interest" description="Disordered" evidence="1">
    <location>
        <begin position="29"/>
        <end position="106"/>
    </location>
</feature>
<proteinExistence type="predicted"/>
<dbReference type="AlphaFoldDB" id="A0A166PQZ4"/>
<dbReference type="EMBL" id="KV417515">
    <property type="protein sequence ID" value="KZP26351.1"/>
    <property type="molecule type" value="Genomic_DNA"/>
</dbReference>
<feature type="transmembrane region" description="Helical" evidence="2">
    <location>
        <begin position="540"/>
        <end position="562"/>
    </location>
</feature>
<evidence type="ECO:0000313" key="3">
    <source>
        <dbReference type="EMBL" id="KZP26351.1"/>
    </source>
</evidence>